<organism evidence="2 3">
    <name type="scientific">Elysia crispata</name>
    <name type="common">lettuce slug</name>
    <dbReference type="NCBI Taxonomy" id="231223"/>
    <lineage>
        <taxon>Eukaryota</taxon>
        <taxon>Metazoa</taxon>
        <taxon>Spiralia</taxon>
        <taxon>Lophotrochozoa</taxon>
        <taxon>Mollusca</taxon>
        <taxon>Gastropoda</taxon>
        <taxon>Heterobranchia</taxon>
        <taxon>Euthyneura</taxon>
        <taxon>Panpulmonata</taxon>
        <taxon>Sacoglossa</taxon>
        <taxon>Placobranchoidea</taxon>
        <taxon>Plakobranchidae</taxon>
        <taxon>Elysia</taxon>
    </lineage>
</organism>
<evidence type="ECO:0000313" key="3">
    <source>
        <dbReference type="Proteomes" id="UP001283361"/>
    </source>
</evidence>
<name>A0AAE1AL48_9GAST</name>
<dbReference type="InterPro" id="IPR050863">
    <property type="entry name" value="CenT-Element_Derived"/>
</dbReference>
<dbReference type="Pfam" id="PF03184">
    <property type="entry name" value="DDE_1"/>
    <property type="match status" value="1"/>
</dbReference>
<dbReference type="InterPro" id="IPR004875">
    <property type="entry name" value="DDE_SF_endonuclease_dom"/>
</dbReference>
<dbReference type="PANTHER" id="PTHR19303:SF74">
    <property type="entry name" value="POGO TRANSPOSABLE ELEMENT WITH KRAB DOMAIN"/>
    <property type="match status" value="1"/>
</dbReference>
<evidence type="ECO:0000259" key="1">
    <source>
        <dbReference type="Pfam" id="PF03184"/>
    </source>
</evidence>
<sequence length="122" mass="14132">MNAEGTYLPPMLIFQRKRMADKLKNGAPSGTVFEVQDKGWMDTTLFKKWLEHFIQRVEPSPDEPVLLILNGHGSYVNSLEAVDFVRNSDVIMISLLTHCSHRMQPLDLCYSKPLKLYYQFIK</sequence>
<accession>A0AAE1AL48</accession>
<gene>
    <name evidence="2" type="ORF">RRG08_007525</name>
</gene>
<dbReference type="EMBL" id="JAWDGP010001743">
    <property type="protein sequence ID" value="KAK3788682.1"/>
    <property type="molecule type" value="Genomic_DNA"/>
</dbReference>
<protein>
    <recommendedName>
        <fullName evidence="1">DDE-1 domain-containing protein</fullName>
    </recommendedName>
</protein>
<dbReference type="AlphaFoldDB" id="A0AAE1AL48"/>
<keyword evidence="3" id="KW-1185">Reference proteome</keyword>
<feature type="domain" description="DDE-1" evidence="1">
    <location>
        <begin position="3"/>
        <end position="119"/>
    </location>
</feature>
<reference evidence="2" key="1">
    <citation type="journal article" date="2023" name="G3 (Bethesda)">
        <title>A reference genome for the long-term kleptoplast-retaining sea slug Elysia crispata morphotype clarki.</title>
        <authorList>
            <person name="Eastman K.E."/>
            <person name="Pendleton A.L."/>
            <person name="Shaikh M.A."/>
            <person name="Suttiyut T."/>
            <person name="Ogas R."/>
            <person name="Tomko P."/>
            <person name="Gavelis G."/>
            <person name="Widhalm J.R."/>
            <person name="Wisecaver J.H."/>
        </authorList>
    </citation>
    <scope>NUCLEOTIDE SEQUENCE</scope>
    <source>
        <strain evidence="2">ECLA1</strain>
    </source>
</reference>
<evidence type="ECO:0000313" key="2">
    <source>
        <dbReference type="EMBL" id="KAK3788682.1"/>
    </source>
</evidence>
<dbReference type="Proteomes" id="UP001283361">
    <property type="component" value="Unassembled WGS sequence"/>
</dbReference>
<proteinExistence type="predicted"/>
<dbReference type="GO" id="GO:0005634">
    <property type="term" value="C:nucleus"/>
    <property type="evidence" value="ECO:0007669"/>
    <property type="project" value="TreeGrafter"/>
</dbReference>
<comment type="caution">
    <text evidence="2">The sequence shown here is derived from an EMBL/GenBank/DDBJ whole genome shotgun (WGS) entry which is preliminary data.</text>
</comment>
<dbReference type="PANTHER" id="PTHR19303">
    <property type="entry name" value="TRANSPOSON"/>
    <property type="match status" value="1"/>
</dbReference>
<dbReference type="GO" id="GO:0003677">
    <property type="term" value="F:DNA binding"/>
    <property type="evidence" value="ECO:0007669"/>
    <property type="project" value="TreeGrafter"/>
</dbReference>